<accession>A0ABM4D8Z9</accession>
<keyword evidence="1" id="KW-1185">Reference proteome</keyword>
<evidence type="ECO:0000313" key="4">
    <source>
        <dbReference type="RefSeq" id="XP_065670816.1"/>
    </source>
</evidence>
<dbReference type="Proteomes" id="UP001652625">
    <property type="component" value="Chromosome 12"/>
</dbReference>
<name>A0ABM4D8Z9_HYDVU</name>
<dbReference type="GeneID" id="136089076"/>
<dbReference type="RefSeq" id="XP_065670815.1">
    <property type="nucleotide sequence ID" value="XM_065814743.1"/>
</dbReference>
<organism evidence="1 4">
    <name type="scientific">Hydra vulgaris</name>
    <name type="common">Hydra</name>
    <name type="synonym">Hydra attenuata</name>
    <dbReference type="NCBI Taxonomy" id="6087"/>
    <lineage>
        <taxon>Eukaryota</taxon>
        <taxon>Metazoa</taxon>
        <taxon>Cnidaria</taxon>
        <taxon>Hydrozoa</taxon>
        <taxon>Hydroidolina</taxon>
        <taxon>Anthoathecata</taxon>
        <taxon>Aplanulata</taxon>
        <taxon>Hydridae</taxon>
        <taxon>Hydra</taxon>
    </lineage>
</organism>
<sequence length="261" mass="30004">MVKISNDLRNKCMRQAEDLFDYYFQSDFEENLPQKRNSKEFSEVHRVPYNSQLQRDAGKTLKSGNMSEIAGLTPILSRSSGAYDENYLVGNLLKSDDFDHHSDVGEQRHFKRCSMPYEVVEYQSSTPTQVGPTQEQIKEVAIKLACVGDEIQEEYVKKNKQFYLGVERSLVNYITSSPELDYELFAVYLNDLIGENRDADDFIVLLNISKRVITETKSFGTNVFNYFRRFVGSAFADNIAQNNNVVDFVSRVEFVSRGLNN</sequence>
<dbReference type="RefSeq" id="XP_065670814.1">
    <property type="nucleotide sequence ID" value="XM_065814742.1"/>
</dbReference>
<reference evidence="2 3" key="1">
    <citation type="submission" date="2025-05" db="UniProtKB">
        <authorList>
            <consortium name="RefSeq"/>
        </authorList>
    </citation>
    <scope>IDENTIFICATION</scope>
</reference>
<evidence type="ECO:0000313" key="2">
    <source>
        <dbReference type="RefSeq" id="XP_065670814.1"/>
    </source>
</evidence>
<dbReference type="RefSeq" id="XP_065670816.1">
    <property type="nucleotide sequence ID" value="XM_065814744.1"/>
</dbReference>
<evidence type="ECO:0000313" key="3">
    <source>
        <dbReference type="RefSeq" id="XP_065670815.1"/>
    </source>
</evidence>
<evidence type="ECO:0000313" key="1">
    <source>
        <dbReference type="Proteomes" id="UP001652625"/>
    </source>
</evidence>
<protein>
    <submittedName>
        <fullName evidence="2 3">Uncharacterized protein LOC136089076 isoform X1</fullName>
    </submittedName>
</protein>
<proteinExistence type="predicted"/>
<gene>
    <name evidence="2 3 4" type="primary">LOC136089076</name>
</gene>